<evidence type="ECO:0000313" key="1">
    <source>
        <dbReference type="EMBL" id="VFB17221.1"/>
    </source>
</evidence>
<accession>A0A8H2M6Y7</accession>
<organism evidence="1 2">
    <name type="scientific">Urinicoccus massiliensis</name>
    <dbReference type="NCBI Taxonomy" id="1723382"/>
    <lineage>
        <taxon>Bacteria</taxon>
        <taxon>Bacillati</taxon>
        <taxon>Bacillota</taxon>
        <taxon>Tissierellia</taxon>
        <taxon>Tissierellales</taxon>
        <taxon>Peptoniphilaceae</taxon>
        <taxon>Urinicoccus</taxon>
    </lineage>
</organism>
<name>A0A8H2M6Y7_9FIRM</name>
<dbReference type="EMBL" id="CAACYI010000001">
    <property type="protein sequence ID" value="VFB17221.1"/>
    <property type="molecule type" value="Genomic_DNA"/>
</dbReference>
<proteinExistence type="predicted"/>
<keyword evidence="2" id="KW-1185">Reference proteome</keyword>
<dbReference type="Proteomes" id="UP000377798">
    <property type="component" value="Unassembled WGS sequence"/>
</dbReference>
<protein>
    <submittedName>
        <fullName evidence="1">Uncharacterized protein</fullName>
    </submittedName>
</protein>
<reference evidence="1 2" key="1">
    <citation type="submission" date="2019-02" db="EMBL/GenBank/DDBJ databases">
        <authorList>
            <consortium name="Pathogen Informatics"/>
        </authorList>
    </citation>
    <scope>NUCLEOTIDE SEQUENCE [LARGE SCALE GENOMIC DNA]</scope>
    <source>
        <strain evidence="1 2">3012STDY7089603</strain>
    </source>
</reference>
<sequence>MKTLRFLIHQEVDVEVKDDKDILEVEAELEKDYPGFFVGFLEEVEE</sequence>
<evidence type="ECO:0000313" key="2">
    <source>
        <dbReference type="Proteomes" id="UP000377798"/>
    </source>
</evidence>
<dbReference type="AlphaFoldDB" id="A0A8H2M6Y7"/>
<dbReference type="RefSeq" id="WP_165478659.1">
    <property type="nucleotide sequence ID" value="NZ_CAACYI010000001.1"/>
</dbReference>
<comment type="caution">
    <text evidence="1">The sequence shown here is derived from an EMBL/GenBank/DDBJ whole genome shotgun (WGS) entry which is preliminary data.</text>
</comment>
<gene>
    <name evidence="1" type="ORF">NCTC13150_01808</name>
</gene>